<dbReference type="Proteomes" id="UP000696485">
    <property type="component" value="Unassembled WGS sequence"/>
</dbReference>
<evidence type="ECO:0000313" key="2">
    <source>
        <dbReference type="Proteomes" id="UP000696485"/>
    </source>
</evidence>
<keyword evidence="2" id="KW-1185">Reference proteome</keyword>
<dbReference type="AlphaFoldDB" id="A0A9P5VM49"/>
<accession>A0A9P5VM49</accession>
<reference evidence="1" key="1">
    <citation type="journal article" date="2020" name="Fungal Divers.">
        <title>Resolving the Mortierellaceae phylogeny through synthesis of multi-gene phylogenetics and phylogenomics.</title>
        <authorList>
            <person name="Vandepol N."/>
            <person name="Liber J."/>
            <person name="Desiro A."/>
            <person name="Na H."/>
            <person name="Kennedy M."/>
            <person name="Barry K."/>
            <person name="Grigoriev I.V."/>
            <person name="Miller A.N."/>
            <person name="O'Donnell K."/>
            <person name="Stajich J.E."/>
            <person name="Bonito G."/>
        </authorList>
    </citation>
    <scope>NUCLEOTIDE SEQUENCE</scope>
    <source>
        <strain evidence="1">NVP1</strain>
    </source>
</reference>
<proteinExistence type="predicted"/>
<comment type="caution">
    <text evidence="1">The sequence shown here is derived from an EMBL/GenBank/DDBJ whole genome shotgun (WGS) entry which is preliminary data.</text>
</comment>
<dbReference type="EMBL" id="JAAAUY010000267">
    <property type="protein sequence ID" value="KAF9332316.1"/>
    <property type="molecule type" value="Genomic_DNA"/>
</dbReference>
<protein>
    <submittedName>
        <fullName evidence="1">Uncharacterized protein</fullName>
    </submittedName>
</protein>
<sequence>MANDVKESLPAEDTPFNFGCSVHSIRKYNLTSILCPDIYFDVMVAFVATASINVYIDIQKELDFVQFRLTHSVRNLYLSLPSCTIKVHLASQQRLDITVASTELCQSIYDIILRVKLKSDDTDGFLKHQPKTDLVKPDPMAAFLTAKNDVFVDTTPSMSSIIPSRKRLLSDPILSREHDVKIPSKRLLLSPKTASKPKQT</sequence>
<gene>
    <name evidence="1" type="ORF">BG006_004812</name>
</gene>
<name>A0A9P5VM49_9FUNG</name>
<evidence type="ECO:0000313" key="1">
    <source>
        <dbReference type="EMBL" id="KAF9332316.1"/>
    </source>
</evidence>
<organism evidence="1 2">
    <name type="scientific">Podila minutissima</name>
    <dbReference type="NCBI Taxonomy" id="64525"/>
    <lineage>
        <taxon>Eukaryota</taxon>
        <taxon>Fungi</taxon>
        <taxon>Fungi incertae sedis</taxon>
        <taxon>Mucoromycota</taxon>
        <taxon>Mortierellomycotina</taxon>
        <taxon>Mortierellomycetes</taxon>
        <taxon>Mortierellales</taxon>
        <taxon>Mortierellaceae</taxon>
        <taxon>Podila</taxon>
    </lineage>
</organism>